<evidence type="ECO:0000313" key="2">
    <source>
        <dbReference type="EMBL" id="MFD1568352.1"/>
    </source>
</evidence>
<name>A0ABD6BUQ8_9EURY</name>
<feature type="transmembrane region" description="Helical" evidence="1">
    <location>
        <begin position="7"/>
        <end position="27"/>
    </location>
</feature>
<dbReference type="RefSeq" id="WP_267647625.1">
    <property type="nucleotide sequence ID" value="NZ_JANHGR010000002.1"/>
</dbReference>
<keyword evidence="1" id="KW-0472">Membrane</keyword>
<protein>
    <submittedName>
        <fullName evidence="2">Uncharacterized protein</fullName>
    </submittedName>
</protein>
<accession>A0ABD6BUQ8</accession>
<evidence type="ECO:0000313" key="3">
    <source>
        <dbReference type="Proteomes" id="UP001597139"/>
    </source>
</evidence>
<dbReference type="EMBL" id="JBHUCZ010000010">
    <property type="protein sequence ID" value="MFD1568352.1"/>
    <property type="molecule type" value="Genomic_DNA"/>
</dbReference>
<comment type="caution">
    <text evidence="2">The sequence shown here is derived from an EMBL/GenBank/DDBJ whole genome shotgun (WGS) entry which is preliminary data.</text>
</comment>
<proteinExistence type="predicted"/>
<sequence>MDQDSYVRLLLGSLITLGSAAIVVATITDRDGYVSAAAAVVCLLSAAAIVYTRRVESDAAEA</sequence>
<reference evidence="2 3" key="1">
    <citation type="journal article" date="2019" name="Int. J. Syst. Evol. Microbiol.">
        <title>The Global Catalogue of Microorganisms (GCM) 10K type strain sequencing project: providing services to taxonomists for standard genome sequencing and annotation.</title>
        <authorList>
            <consortium name="The Broad Institute Genomics Platform"/>
            <consortium name="The Broad Institute Genome Sequencing Center for Infectious Disease"/>
            <person name="Wu L."/>
            <person name="Ma J."/>
        </authorList>
    </citation>
    <scope>NUCLEOTIDE SEQUENCE [LARGE SCALE GENOMIC DNA]</scope>
    <source>
        <strain evidence="2 3">CGMCC 1.12859</strain>
    </source>
</reference>
<keyword evidence="3" id="KW-1185">Reference proteome</keyword>
<dbReference type="AlphaFoldDB" id="A0ABD6BUQ8"/>
<dbReference type="Proteomes" id="UP001597139">
    <property type="component" value="Unassembled WGS sequence"/>
</dbReference>
<keyword evidence="1" id="KW-1133">Transmembrane helix</keyword>
<gene>
    <name evidence="2" type="ORF">ACFSAU_12715</name>
</gene>
<keyword evidence="1" id="KW-0812">Transmembrane</keyword>
<evidence type="ECO:0000256" key="1">
    <source>
        <dbReference type="SAM" id="Phobius"/>
    </source>
</evidence>
<organism evidence="2 3">
    <name type="scientific">Halolamina litorea</name>
    <dbReference type="NCBI Taxonomy" id="1515593"/>
    <lineage>
        <taxon>Archaea</taxon>
        <taxon>Methanobacteriati</taxon>
        <taxon>Methanobacteriota</taxon>
        <taxon>Stenosarchaea group</taxon>
        <taxon>Halobacteria</taxon>
        <taxon>Halobacteriales</taxon>
        <taxon>Haloferacaceae</taxon>
    </lineage>
</organism>
<feature type="transmembrane region" description="Helical" evidence="1">
    <location>
        <begin position="33"/>
        <end position="52"/>
    </location>
</feature>